<gene>
    <name evidence="15" type="ORF">NT26_0584</name>
</gene>
<dbReference type="SMART" id="SM00825">
    <property type="entry name" value="PKS_KS"/>
    <property type="match status" value="1"/>
</dbReference>
<dbReference type="SUPFAM" id="SSF53901">
    <property type="entry name" value="Thiolase-like"/>
    <property type="match status" value="2"/>
</dbReference>
<evidence type="ECO:0000313" key="15">
    <source>
        <dbReference type="EMBL" id="CCF18308.1"/>
    </source>
</evidence>
<evidence type="ECO:0000256" key="1">
    <source>
        <dbReference type="ARBA" id="ARBA00004533"/>
    </source>
</evidence>
<evidence type="ECO:0000256" key="10">
    <source>
        <dbReference type="ARBA" id="ARBA00037576"/>
    </source>
</evidence>
<dbReference type="Pfam" id="PF02801">
    <property type="entry name" value="Ketoacyl-synt_C"/>
    <property type="match status" value="1"/>
</dbReference>
<evidence type="ECO:0000259" key="14">
    <source>
        <dbReference type="PROSITE" id="PS52004"/>
    </source>
</evidence>
<dbReference type="OrthoDB" id="9808669at2"/>
<dbReference type="Gene3D" id="3.40.47.10">
    <property type="match status" value="1"/>
</dbReference>
<comment type="function">
    <text evidence="10">Proposed to synthesize NOD factor fatty acyl chain. Involved in the synthesis of a highly unsaturated fatty acid moiety, which forms part of a lipo-oligosaccharide that is responsible for host specificity.</text>
</comment>
<keyword evidence="4" id="KW-1003">Cell membrane</keyword>
<accession>L0NB45</accession>
<evidence type="ECO:0000256" key="5">
    <source>
        <dbReference type="ARBA" id="ARBA00022519"/>
    </source>
</evidence>
<comment type="subcellular location">
    <subcellularLocation>
        <location evidence="1">Cell inner membrane</location>
    </subcellularLocation>
</comment>
<dbReference type="PROSITE" id="PS51257">
    <property type="entry name" value="PROKAR_LIPOPROTEIN"/>
    <property type="match status" value="1"/>
</dbReference>
<dbReference type="InterPro" id="IPR014031">
    <property type="entry name" value="Ketoacyl_synth_C"/>
</dbReference>
<evidence type="ECO:0000256" key="2">
    <source>
        <dbReference type="ARBA" id="ARBA00008467"/>
    </source>
</evidence>
<keyword evidence="3" id="KW-0536">Nodulation</keyword>
<dbReference type="PANTHER" id="PTHR11712:SF352">
    <property type="entry name" value="3-OXOACYL-[ACYL-CARRIER-PROTEIN] SYNTHASE"/>
    <property type="match status" value="1"/>
</dbReference>
<dbReference type="PANTHER" id="PTHR11712">
    <property type="entry name" value="POLYKETIDE SYNTHASE-RELATED"/>
    <property type="match status" value="1"/>
</dbReference>
<keyword evidence="8" id="KW-1133">Transmembrane helix</keyword>
<dbReference type="PROSITE" id="PS52004">
    <property type="entry name" value="KS3_2"/>
    <property type="match status" value="1"/>
</dbReference>
<dbReference type="Pfam" id="PF00109">
    <property type="entry name" value="ketoacyl-synt"/>
    <property type="match status" value="1"/>
</dbReference>
<dbReference type="Proteomes" id="UP000010792">
    <property type="component" value="Chromosome"/>
</dbReference>
<keyword evidence="15" id="KW-0012">Acyltransferase</keyword>
<protein>
    <recommendedName>
        <fullName evidence="11">Nodulation protein E</fullName>
    </recommendedName>
    <alternativeName>
        <fullName evidence="12">Host-specificity of nodulation protein B</fullName>
    </alternativeName>
</protein>
<keyword evidence="7" id="KW-0812">Transmembrane</keyword>
<evidence type="ECO:0000256" key="6">
    <source>
        <dbReference type="ARBA" id="ARBA00022679"/>
    </source>
</evidence>
<evidence type="ECO:0000256" key="7">
    <source>
        <dbReference type="ARBA" id="ARBA00022692"/>
    </source>
</evidence>
<dbReference type="CDD" id="cd00834">
    <property type="entry name" value="KAS_I_II"/>
    <property type="match status" value="1"/>
</dbReference>
<keyword evidence="16" id="KW-1185">Reference proteome</keyword>
<evidence type="ECO:0000313" key="16">
    <source>
        <dbReference type="Proteomes" id="UP000010792"/>
    </source>
</evidence>
<evidence type="ECO:0000256" key="3">
    <source>
        <dbReference type="ARBA" id="ARBA00022458"/>
    </source>
</evidence>
<name>L0NB45_9HYPH</name>
<dbReference type="GO" id="GO:0005886">
    <property type="term" value="C:plasma membrane"/>
    <property type="evidence" value="ECO:0007669"/>
    <property type="project" value="UniProtKB-SubCell"/>
</dbReference>
<dbReference type="InterPro" id="IPR000794">
    <property type="entry name" value="Beta-ketoacyl_synthase"/>
</dbReference>
<evidence type="ECO:0000256" key="8">
    <source>
        <dbReference type="ARBA" id="ARBA00022989"/>
    </source>
</evidence>
<evidence type="ECO:0000256" key="9">
    <source>
        <dbReference type="ARBA" id="ARBA00023136"/>
    </source>
</evidence>
<keyword evidence="5" id="KW-0997">Cell inner membrane</keyword>
<dbReference type="GO" id="GO:0004315">
    <property type="term" value="F:3-oxoacyl-[acyl-carrier-protein] synthase activity"/>
    <property type="evidence" value="ECO:0007669"/>
    <property type="project" value="TreeGrafter"/>
</dbReference>
<evidence type="ECO:0000256" key="4">
    <source>
        <dbReference type="ARBA" id="ARBA00022475"/>
    </source>
</evidence>
<dbReference type="InterPro" id="IPR020841">
    <property type="entry name" value="PKS_Beta-ketoAc_synthase_dom"/>
</dbReference>
<feature type="domain" description="Ketosynthase family 3 (KS3)" evidence="14">
    <location>
        <begin position="1"/>
        <end position="402"/>
    </location>
</feature>
<keyword evidence="6 13" id="KW-0808">Transferase</keyword>
<evidence type="ECO:0000256" key="12">
    <source>
        <dbReference type="ARBA" id="ARBA00041756"/>
    </source>
</evidence>
<proteinExistence type="inferred from homology"/>
<organism evidence="15 16">
    <name type="scientific">Pseudorhizobium banfieldiae</name>
    <dbReference type="NCBI Taxonomy" id="1125847"/>
    <lineage>
        <taxon>Bacteria</taxon>
        <taxon>Pseudomonadati</taxon>
        <taxon>Pseudomonadota</taxon>
        <taxon>Alphaproteobacteria</taxon>
        <taxon>Hyphomicrobiales</taxon>
        <taxon>Rhizobiaceae</taxon>
        <taxon>Rhizobium/Agrobacterium group</taxon>
        <taxon>Pseudorhizobium</taxon>
    </lineage>
</organism>
<dbReference type="EMBL" id="FO082820">
    <property type="protein sequence ID" value="CCF18308.1"/>
    <property type="molecule type" value="Genomic_DNA"/>
</dbReference>
<dbReference type="KEGG" id="rht:NT26_0584"/>
<dbReference type="InterPro" id="IPR016039">
    <property type="entry name" value="Thiolase-like"/>
</dbReference>
<comment type="similarity">
    <text evidence="2 13">Belongs to the thiolase-like superfamily. Beta-ketoacyl-ACP synthases family.</text>
</comment>
<evidence type="ECO:0000256" key="13">
    <source>
        <dbReference type="RuleBase" id="RU003694"/>
    </source>
</evidence>
<reference evidence="15 16" key="1">
    <citation type="journal article" date="2013" name="Genome Biol. Evol.">
        <title>Life in an arsenic-containing gold mine: genome and physiology of the autotrophic arsenite-oxidizing bacterium rhizobium sp. NT-26.</title>
        <authorList>
            <person name="Andres J."/>
            <person name="Arsene-Ploetze F."/>
            <person name="Barbe V."/>
            <person name="Brochier-Armanet C."/>
            <person name="Cleiss-Arnold J."/>
            <person name="Coppee J.Y."/>
            <person name="Dillies M.A."/>
            <person name="Geist"/>
            <person name="L"/>
            <person name="Joublin A."/>
            <person name="Koechler S."/>
            <person name="Lassalle F."/>
            <person name="Marchal M."/>
            <person name="Medigue C."/>
            <person name="Muller D."/>
            <person name="Nesme X."/>
            <person name="Plewniak F."/>
            <person name="Proux C."/>
            <person name="Ramirez-Bahena M.H."/>
            <person name="Schenowitz C."/>
            <person name="Sismeiro O."/>
            <person name="Vallenet D."/>
            <person name="Santini J.M."/>
            <person name="Bertin P.N."/>
        </authorList>
    </citation>
    <scope>NUCLEOTIDE SEQUENCE [LARGE SCALE GENOMIC DNA]</scope>
    <source>
        <strain evidence="15 16">NT-26</strain>
    </source>
</reference>
<sequence>MNRVVVTGMGAVSACGLGVDRLWEAAKNGISGVSPVNFLPSERQLVRQAATLSDEVVEDVWKGAKPRMQDRVTAIALAAAQEAVTQSALAADDFGADCGVVVGSGFGGAETTTRNMTDFIRDPGGRLDPMSIPKIMTNSPASWISMHFGTRGATMCISTACASATQSIGIAAQMIRQGMLSRCIAGGSEALIVPSVFRAWELLRVMTAGKCRPFSADRDGMVLGEGAGIVVLESLRSATDRGAEILAEVAGYGSTSDASDLLRPDPRGAHDSMVAAIRDAALDTSDIAYVNAHGTGTVANEVSESEALRNLFGNRLGDVLVSSTKPIHGHALGAAGAIEFIVTVKALRERLAPPTINFTSIDPKLGIDPVANIARAFDGAADACLSNSFAFGGINASLLVKRFAAPV</sequence>
<dbReference type="AlphaFoldDB" id="L0NB45"/>
<dbReference type="GO" id="GO:0006633">
    <property type="term" value="P:fatty acid biosynthetic process"/>
    <property type="evidence" value="ECO:0007669"/>
    <property type="project" value="TreeGrafter"/>
</dbReference>
<keyword evidence="9" id="KW-0472">Membrane</keyword>
<dbReference type="STRING" id="1125847.NT26_0584"/>
<evidence type="ECO:0000256" key="11">
    <source>
        <dbReference type="ARBA" id="ARBA00039445"/>
    </source>
</evidence>
<dbReference type="RefSeq" id="WP_052637266.1">
    <property type="nucleotide sequence ID" value="NZ_FO082820.1"/>
</dbReference>
<dbReference type="InterPro" id="IPR014030">
    <property type="entry name" value="Ketoacyl_synth_N"/>
</dbReference>